<evidence type="ECO:0000313" key="3">
    <source>
        <dbReference type="EMBL" id="PMD48831.1"/>
    </source>
</evidence>
<evidence type="ECO:0000313" key="4">
    <source>
        <dbReference type="Proteomes" id="UP000235786"/>
    </source>
</evidence>
<protein>
    <recommendedName>
        <fullName evidence="2">2EXR domain-containing protein</fullName>
    </recommendedName>
</protein>
<organism evidence="3 4">
    <name type="scientific">Hyaloscypha variabilis (strain UAMH 11265 / GT02V1 / F)</name>
    <name type="common">Meliniomyces variabilis</name>
    <dbReference type="NCBI Taxonomy" id="1149755"/>
    <lineage>
        <taxon>Eukaryota</taxon>
        <taxon>Fungi</taxon>
        <taxon>Dikarya</taxon>
        <taxon>Ascomycota</taxon>
        <taxon>Pezizomycotina</taxon>
        <taxon>Leotiomycetes</taxon>
        <taxon>Helotiales</taxon>
        <taxon>Hyaloscyphaceae</taxon>
        <taxon>Hyaloscypha</taxon>
        <taxon>Hyaloscypha variabilis</taxon>
    </lineage>
</organism>
<dbReference type="AlphaFoldDB" id="A0A2J6SDJ4"/>
<dbReference type="InterPro" id="IPR038883">
    <property type="entry name" value="AN11006-like"/>
</dbReference>
<proteinExistence type="predicted"/>
<reference evidence="3 4" key="1">
    <citation type="submission" date="2016-04" db="EMBL/GenBank/DDBJ databases">
        <title>A degradative enzymes factory behind the ericoid mycorrhizal symbiosis.</title>
        <authorList>
            <consortium name="DOE Joint Genome Institute"/>
            <person name="Martino E."/>
            <person name="Morin E."/>
            <person name="Grelet G."/>
            <person name="Kuo A."/>
            <person name="Kohler A."/>
            <person name="Daghino S."/>
            <person name="Barry K."/>
            <person name="Choi C."/>
            <person name="Cichocki N."/>
            <person name="Clum A."/>
            <person name="Copeland A."/>
            <person name="Hainaut M."/>
            <person name="Haridas S."/>
            <person name="Labutti K."/>
            <person name="Lindquist E."/>
            <person name="Lipzen A."/>
            <person name="Khouja H.-R."/>
            <person name="Murat C."/>
            <person name="Ohm R."/>
            <person name="Olson A."/>
            <person name="Spatafora J."/>
            <person name="Veneault-Fourrey C."/>
            <person name="Henrissat B."/>
            <person name="Grigoriev I."/>
            <person name="Martin F."/>
            <person name="Perotto S."/>
        </authorList>
    </citation>
    <scope>NUCLEOTIDE SEQUENCE [LARGE SCALE GENOMIC DNA]</scope>
    <source>
        <strain evidence="3 4">F</strain>
    </source>
</reference>
<gene>
    <name evidence="3" type="ORF">L207DRAFT_17923</name>
</gene>
<feature type="domain" description="2EXR" evidence="2">
    <location>
        <begin position="139"/>
        <end position="237"/>
    </location>
</feature>
<accession>A0A2J6SDJ4</accession>
<feature type="region of interest" description="Disordered" evidence="1">
    <location>
        <begin position="79"/>
        <end position="102"/>
    </location>
</feature>
<sequence length="423" mass="47853">MALNPRPWHQNHRPAGLDPPEHDSARPMLSPLQINIFSQHKTLTLCMSNCKNIELVLLYPAEPDVPEWDSLNHFPSSKTDSLGILAPSQSQIENKDKRQDSEPKIEFSMLQEPTADHCPTSLSRDTTPLSPSQQQGIFRFLDLPLELRLKIYTLLLPPRSHKITTQIPHNGFFYNTATIPLHSATSFYPFGTSAPKKPLSGNLTTYKVLNRNFRRDFPEPSIYPHVFRVCRQIKEEAEPVLYGGLNVEWDFGTSIEAVAPFFGDRSEVARQCVRYVKVAREIRDAGGMEGVDYSWEKFCTYINTELLSLRSVDLTIWSSSGSATGFPPSFPSSENDGGLGKGEEERKWREWVFIKKLVEVEGLRKARVTWWGFQGGEKGTQERGQGFDSWLARRMVGDQVVRERMVGEGVVREGVVVLSGRSA</sequence>
<dbReference type="Pfam" id="PF20150">
    <property type="entry name" value="2EXR"/>
    <property type="match status" value="1"/>
</dbReference>
<dbReference type="Proteomes" id="UP000235786">
    <property type="component" value="Unassembled WGS sequence"/>
</dbReference>
<feature type="region of interest" description="Disordered" evidence="1">
    <location>
        <begin position="1"/>
        <end position="26"/>
    </location>
</feature>
<keyword evidence="4" id="KW-1185">Reference proteome</keyword>
<evidence type="ECO:0000259" key="2">
    <source>
        <dbReference type="Pfam" id="PF20150"/>
    </source>
</evidence>
<name>A0A2J6SDJ4_HYAVF</name>
<dbReference type="OrthoDB" id="5420711at2759"/>
<dbReference type="PANTHER" id="PTHR42085:SF4">
    <property type="entry name" value="F-BOX DOMAIN-CONTAINING PROTEIN"/>
    <property type="match status" value="1"/>
</dbReference>
<dbReference type="PANTHER" id="PTHR42085">
    <property type="entry name" value="F-BOX DOMAIN-CONTAINING PROTEIN"/>
    <property type="match status" value="1"/>
</dbReference>
<evidence type="ECO:0000256" key="1">
    <source>
        <dbReference type="SAM" id="MobiDB-lite"/>
    </source>
</evidence>
<dbReference type="InterPro" id="IPR045518">
    <property type="entry name" value="2EXR"/>
</dbReference>
<feature type="compositionally biased region" description="Basic and acidic residues" evidence="1">
    <location>
        <begin position="93"/>
        <end position="102"/>
    </location>
</feature>
<dbReference type="EMBL" id="KZ613937">
    <property type="protein sequence ID" value="PMD48831.1"/>
    <property type="molecule type" value="Genomic_DNA"/>
</dbReference>